<comment type="caution">
    <text evidence="2">The sequence shown here is derived from an EMBL/GenBank/DDBJ whole genome shotgun (WGS) entry which is preliminary data.</text>
</comment>
<dbReference type="EMBL" id="JAIWYP010000012">
    <property type="protein sequence ID" value="KAH3724875.1"/>
    <property type="molecule type" value="Genomic_DNA"/>
</dbReference>
<dbReference type="InterPro" id="IPR001214">
    <property type="entry name" value="SET_dom"/>
</dbReference>
<dbReference type="Proteomes" id="UP000828390">
    <property type="component" value="Unassembled WGS sequence"/>
</dbReference>
<evidence type="ECO:0000259" key="1">
    <source>
        <dbReference type="Pfam" id="PF00856"/>
    </source>
</evidence>
<feature type="domain" description="SET" evidence="1">
    <location>
        <begin position="13"/>
        <end position="88"/>
    </location>
</feature>
<dbReference type="PANTHER" id="PTHR46167">
    <property type="entry name" value="N-LYSINE METHYLTRANSFERASE KMT5A"/>
    <property type="match status" value="1"/>
</dbReference>
<dbReference type="GO" id="GO:0005700">
    <property type="term" value="C:polytene chromosome"/>
    <property type="evidence" value="ECO:0007669"/>
    <property type="project" value="TreeGrafter"/>
</dbReference>
<sequence length="103" mass="12300">MKNGEPRQTNYMFFFRVPSGRKWCIDGAMFCGCHPLYEFLATPRWCINHSRKDFNLKPYVYTLDDKPVVLLKAVFDIKEKEELLFDYGVRKGEDGEPIEWLNW</sequence>
<evidence type="ECO:0000313" key="2">
    <source>
        <dbReference type="EMBL" id="KAH3724875.1"/>
    </source>
</evidence>
<dbReference type="InterPro" id="IPR046341">
    <property type="entry name" value="SET_dom_sf"/>
</dbReference>
<protein>
    <recommendedName>
        <fullName evidence="1">SET domain-containing protein</fullName>
    </recommendedName>
</protein>
<name>A0A9D4CGM1_DREPO</name>
<reference evidence="2" key="2">
    <citation type="submission" date="2020-11" db="EMBL/GenBank/DDBJ databases">
        <authorList>
            <person name="McCartney M.A."/>
            <person name="Auch B."/>
            <person name="Kono T."/>
            <person name="Mallez S."/>
            <person name="Becker A."/>
            <person name="Gohl D.M."/>
            <person name="Silverstein K.A.T."/>
            <person name="Koren S."/>
            <person name="Bechman K.B."/>
            <person name="Herman A."/>
            <person name="Abrahante J.E."/>
            <person name="Garbe J."/>
        </authorList>
    </citation>
    <scope>NUCLEOTIDE SEQUENCE</scope>
    <source>
        <strain evidence="2">Duluth1</strain>
        <tissue evidence="2">Whole animal</tissue>
    </source>
</reference>
<reference evidence="2" key="1">
    <citation type="journal article" date="2019" name="bioRxiv">
        <title>The Genome of the Zebra Mussel, Dreissena polymorpha: A Resource for Invasive Species Research.</title>
        <authorList>
            <person name="McCartney M.A."/>
            <person name="Auch B."/>
            <person name="Kono T."/>
            <person name="Mallez S."/>
            <person name="Zhang Y."/>
            <person name="Obille A."/>
            <person name="Becker A."/>
            <person name="Abrahante J.E."/>
            <person name="Garbe J."/>
            <person name="Badalamenti J.P."/>
            <person name="Herman A."/>
            <person name="Mangelson H."/>
            <person name="Liachko I."/>
            <person name="Sullivan S."/>
            <person name="Sone E.D."/>
            <person name="Koren S."/>
            <person name="Silverstein K.A.T."/>
            <person name="Beckman K.B."/>
            <person name="Gohl D.M."/>
        </authorList>
    </citation>
    <scope>NUCLEOTIDE SEQUENCE</scope>
    <source>
        <strain evidence="2">Duluth1</strain>
        <tissue evidence="2">Whole animal</tissue>
    </source>
</reference>
<accession>A0A9D4CGM1</accession>
<dbReference type="PANTHER" id="PTHR46167:SF1">
    <property type="entry name" value="N-LYSINE METHYLTRANSFERASE KMT5A"/>
    <property type="match status" value="1"/>
</dbReference>
<dbReference type="AlphaFoldDB" id="A0A9D4CGM1"/>
<dbReference type="Gene3D" id="2.170.270.10">
    <property type="entry name" value="SET domain"/>
    <property type="match status" value="1"/>
</dbReference>
<dbReference type="InterPro" id="IPR051760">
    <property type="entry name" value="KMT5A"/>
</dbReference>
<dbReference type="SUPFAM" id="SSF82199">
    <property type="entry name" value="SET domain"/>
    <property type="match status" value="1"/>
</dbReference>
<proteinExistence type="predicted"/>
<dbReference type="GO" id="GO:0042799">
    <property type="term" value="F:histone H4K20 methyltransferase activity"/>
    <property type="evidence" value="ECO:0007669"/>
    <property type="project" value="TreeGrafter"/>
</dbReference>
<keyword evidence="3" id="KW-1185">Reference proteome</keyword>
<dbReference type="GO" id="GO:0005634">
    <property type="term" value="C:nucleus"/>
    <property type="evidence" value="ECO:0007669"/>
    <property type="project" value="TreeGrafter"/>
</dbReference>
<evidence type="ECO:0000313" key="3">
    <source>
        <dbReference type="Proteomes" id="UP000828390"/>
    </source>
</evidence>
<dbReference type="GO" id="GO:0006357">
    <property type="term" value="P:regulation of transcription by RNA polymerase II"/>
    <property type="evidence" value="ECO:0007669"/>
    <property type="project" value="TreeGrafter"/>
</dbReference>
<organism evidence="2 3">
    <name type="scientific">Dreissena polymorpha</name>
    <name type="common">Zebra mussel</name>
    <name type="synonym">Mytilus polymorpha</name>
    <dbReference type="NCBI Taxonomy" id="45954"/>
    <lineage>
        <taxon>Eukaryota</taxon>
        <taxon>Metazoa</taxon>
        <taxon>Spiralia</taxon>
        <taxon>Lophotrochozoa</taxon>
        <taxon>Mollusca</taxon>
        <taxon>Bivalvia</taxon>
        <taxon>Autobranchia</taxon>
        <taxon>Heteroconchia</taxon>
        <taxon>Euheterodonta</taxon>
        <taxon>Imparidentia</taxon>
        <taxon>Neoheterodontei</taxon>
        <taxon>Myida</taxon>
        <taxon>Dreissenoidea</taxon>
        <taxon>Dreissenidae</taxon>
        <taxon>Dreissena</taxon>
    </lineage>
</organism>
<gene>
    <name evidence="2" type="ORF">DPMN_050702</name>
</gene>
<dbReference type="GO" id="GO:0043516">
    <property type="term" value="P:regulation of DNA damage response, signal transduction by p53 class mediator"/>
    <property type="evidence" value="ECO:0007669"/>
    <property type="project" value="TreeGrafter"/>
</dbReference>
<dbReference type="Pfam" id="PF00856">
    <property type="entry name" value="SET"/>
    <property type="match status" value="1"/>
</dbReference>